<dbReference type="NCBIfam" id="NF033709">
    <property type="entry name" value="PorV_fam"/>
    <property type="match status" value="1"/>
</dbReference>
<reference evidence="1" key="1">
    <citation type="submission" date="2018-05" db="EMBL/GenBank/DDBJ databases">
        <authorList>
            <person name="Lanie J.A."/>
            <person name="Ng W.-L."/>
            <person name="Kazmierczak K.M."/>
            <person name="Andrzejewski T.M."/>
            <person name="Davidsen T.M."/>
            <person name="Wayne K.J."/>
            <person name="Tettelin H."/>
            <person name="Glass J.I."/>
            <person name="Rusch D."/>
            <person name="Podicherti R."/>
            <person name="Tsui H.-C.T."/>
            <person name="Winkler M.E."/>
        </authorList>
    </citation>
    <scope>NUCLEOTIDE SEQUENCE</scope>
</reference>
<evidence type="ECO:0000313" key="1">
    <source>
        <dbReference type="EMBL" id="SVA15007.1"/>
    </source>
</evidence>
<dbReference type="EMBL" id="UINC01004531">
    <property type="protein sequence ID" value="SVA15007.1"/>
    <property type="molecule type" value="Genomic_DNA"/>
</dbReference>
<organism evidence="1">
    <name type="scientific">marine metagenome</name>
    <dbReference type="NCBI Taxonomy" id="408172"/>
    <lineage>
        <taxon>unclassified sequences</taxon>
        <taxon>metagenomes</taxon>
        <taxon>ecological metagenomes</taxon>
    </lineage>
</organism>
<proteinExistence type="predicted"/>
<protein>
    <recommendedName>
        <fullName evidence="2">PorV/PorQ family protein</fullName>
    </recommendedName>
</protein>
<evidence type="ECO:0008006" key="2">
    <source>
        <dbReference type="Google" id="ProtNLM"/>
    </source>
</evidence>
<dbReference type="Gene3D" id="2.40.160.60">
    <property type="entry name" value="Outer membrane protein transport protein (OMPP1/FadL/TodX)"/>
    <property type="match status" value="1"/>
</dbReference>
<gene>
    <name evidence="1" type="ORF">METZ01_LOCUS67861</name>
</gene>
<sequence>MALFGQQNLFPILGGQRVGTSVFTFLKIGASARAAGMGEAVVALHQDASSLFYNPAAIGQLSGTQLSASRVQWPADVTYDFLGISHHLAGSHYLGLSAGILHMAPMKETTEYLPYGTGNYFIFQDQFIGLSYSVKMSNRFTFGITLKHVDENLAGNRMRSMLLDVGTFYWTGFRTFRFSAVLSNFGPQARPEGSYERFVLDRETGDEVVIDSEFELFSPPTIFRVGSAMEVIESQNHSVTVSLQLNHPVDNAENMVAGIEYLFLNTLALRGGYKINVEEEDFSVGAGFYVPVGPAKLRVDFAYTNMIHLSDPTRLSLAVEF</sequence>
<accession>A0A381TJQ7</accession>
<dbReference type="AlphaFoldDB" id="A0A381TJQ7"/>
<name>A0A381TJQ7_9ZZZZ</name>
<dbReference type="SUPFAM" id="SSF56935">
    <property type="entry name" value="Porins"/>
    <property type="match status" value="1"/>
</dbReference>